<dbReference type="EMBL" id="LAZR01004140">
    <property type="protein sequence ID" value="KKN11411.1"/>
    <property type="molecule type" value="Genomic_DNA"/>
</dbReference>
<name>A0A0F9QDX3_9ZZZZ</name>
<dbReference type="AlphaFoldDB" id="A0A0F9QDX3"/>
<keyword evidence="1" id="KW-0812">Transmembrane</keyword>
<gene>
    <name evidence="2" type="ORF">LCGC14_1026930</name>
</gene>
<accession>A0A0F9QDX3</accession>
<organism evidence="2">
    <name type="scientific">marine sediment metagenome</name>
    <dbReference type="NCBI Taxonomy" id="412755"/>
    <lineage>
        <taxon>unclassified sequences</taxon>
        <taxon>metagenomes</taxon>
        <taxon>ecological metagenomes</taxon>
    </lineage>
</organism>
<protein>
    <submittedName>
        <fullName evidence="2">Uncharacterized protein</fullName>
    </submittedName>
</protein>
<evidence type="ECO:0000313" key="2">
    <source>
        <dbReference type="EMBL" id="KKN11411.1"/>
    </source>
</evidence>
<reference evidence="2" key="1">
    <citation type="journal article" date="2015" name="Nature">
        <title>Complex archaea that bridge the gap between prokaryotes and eukaryotes.</title>
        <authorList>
            <person name="Spang A."/>
            <person name="Saw J.H."/>
            <person name="Jorgensen S.L."/>
            <person name="Zaremba-Niedzwiedzka K."/>
            <person name="Martijn J."/>
            <person name="Lind A.E."/>
            <person name="van Eijk R."/>
            <person name="Schleper C."/>
            <person name="Guy L."/>
            <person name="Ettema T.J."/>
        </authorList>
    </citation>
    <scope>NUCLEOTIDE SEQUENCE</scope>
</reference>
<sequence length="130" mass="14412">MAIISKSGGLKMYSDNNAKLLILLILLLLGFIVILQFRSLDINNSISETVEDGYYNLVVAPEPPDGNFTEQHFALATNQSLIMNELQELNFLGDCIIDSNSIRNGELPIDNQGGFRRVSLITLICPEVLK</sequence>
<comment type="caution">
    <text evidence="2">The sequence shown here is derived from an EMBL/GenBank/DDBJ whole genome shotgun (WGS) entry which is preliminary data.</text>
</comment>
<proteinExistence type="predicted"/>
<keyword evidence="1" id="KW-1133">Transmembrane helix</keyword>
<keyword evidence="1" id="KW-0472">Membrane</keyword>
<evidence type="ECO:0000256" key="1">
    <source>
        <dbReference type="SAM" id="Phobius"/>
    </source>
</evidence>
<feature type="transmembrane region" description="Helical" evidence="1">
    <location>
        <begin position="20"/>
        <end position="37"/>
    </location>
</feature>